<proteinExistence type="predicted"/>
<feature type="signal peptide" evidence="2">
    <location>
        <begin position="1"/>
        <end position="21"/>
    </location>
</feature>
<accession>A0A1I7YXN4</accession>
<dbReference type="AlphaFoldDB" id="A0A1I7YXN4"/>
<evidence type="ECO:0000256" key="2">
    <source>
        <dbReference type="SAM" id="SignalP"/>
    </source>
</evidence>
<keyword evidence="1" id="KW-0812">Transmembrane</keyword>
<organism evidence="3 4">
    <name type="scientific">Steinernema glaseri</name>
    <dbReference type="NCBI Taxonomy" id="37863"/>
    <lineage>
        <taxon>Eukaryota</taxon>
        <taxon>Metazoa</taxon>
        <taxon>Ecdysozoa</taxon>
        <taxon>Nematoda</taxon>
        <taxon>Chromadorea</taxon>
        <taxon>Rhabditida</taxon>
        <taxon>Tylenchina</taxon>
        <taxon>Panagrolaimomorpha</taxon>
        <taxon>Strongyloidoidea</taxon>
        <taxon>Steinernematidae</taxon>
        <taxon>Steinernema</taxon>
    </lineage>
</organism>
<dbReference type="Proteomes" id="UP000095287">
    <property type="component" value="Unplaced"/>
</dbReference>
<protein>
    <submittedName>
        <fullName evidence="4">Expressed conserved protein</fullName>
    </submittedName>
</protein>
<reference evidence="4" key="1">
    <citation type="submission" date="2016-11" db="UniProtKB">
        <authorList>
            <consortium name="WormBaseParasite"/>
        </authorList>
    </citation>
    <scope>IDENTIFICATION</scope>
</reference>
<dbReference type="WBParaSite" id="L893_g20765.t1">
    <property type="protein sequence ID" value="L893_g20765.t1"/>
    <property type="gene ID" value="L893_g20765"/>
</dbReference>
<evidence type="ECO:0000256" key="1">
    <source>
        <dbReference type="SAM" id="Phobius"/>
    </source>
</evidence>
<sequence>MPYRTVLPHVLFLIVIGAASALNSPPPNATPEEHEDNFNAKMLHHWTSLAGLIGGISFATVFLVVLFAFVLHVFYSHKKAKVISEKTEIP</sequence>
<keyword evidence="1" id="KW-0472">Membrane</keyword>
<evidence type="ECO:0000313" key="3">
    <source>
        <dbReference type="Proteomes" id="UP000095287"/>
    </source>
</evidence>
<keyword evidence="1" id="KW-1133">Transmembrane helix</keyword>
<keyword evidence="2" id="KW-0732">Signal</keyword>
<keyword evidence="3" id="KW-1185">Reference proteome</keyword>
<name>A0A1I7YXN4_9BILA</name>
<feature type="transmembrane region" description="Helical" evidence="1">
    <location>
        <begin position="45"/>
        <end position="75"/>
    </location>
</feature>
<evidence type="ECO:0000313" key="4">
    <source>
        <dbReference type="WBParaSite" id="L893_g20765.t1"/>
    </source>
</evidence>
<feature type="chain" id="PRO_5009312733" evidence="2">
    <location>
        <begin position="22"/>
        <end position="90"/>
    </location>
</feature>